<dbReference type="GO" id="GO:0005524">
    <property type="term" value="F:ATP binding"/>
    <property type="evidence" value="ECO:0007669"/>
    <property type="project" value="UniProtKB-UniRule"/>
</dbReference>
<evidence type="ECO:0000256" key="3">
    <source>
        <dbReference type="ARBA" id="ARBA00022833"/>
    </source>
</evidence>
<dbReference type="PANTHER" id="PTHR30455">
    <property type="entry name" value="TRANSCRIPTIONAL REPRESSOR NRDR"/>
    <property type="match status" value="1"/>
</dbReference>
<dbReference type="RefSeq" id="WP_069703158.1">
    <property type="nucleotide sequence ID" value="NZ_MJAT01000038.1"/>
</dbReference>
<keyword evidence="2 8" id="KW-0547">Nucleotide-binding</keyword>
<evidence type="ECO:0000256" key="2">
    <source>
        <dbReference type="ARBA" id="ARBA00022741"/>
    </source>
</evidence>
<dbReference type="STRING" id="1390249.BHU72_09545"/>
<protein>
    <recommendedName>
        <fullName evidence="8">Transcriptional repressor NrdR</fullName>
    </recommendedName>
</protein>
<dbReference type="EMBL" id="MJAT01000038">
    <property type="protein sequence ID" value="OEH84445.1"/>
    <property type="molecule type" value="Genomic_DNA"/>
</dbReference>
<evidence type="ECO:0000256" key="4">
    <source>
        <dbReference type="ARBA" id="ARBA00022840"/>
    </source>
</evidence>
<dbReference type="AlphaFoldDB" id="A0A1E5L2R9"/>
<dbReference type="NCBIfam" id="TIGR00244">
    <property type="entry name" value="transcriptional regulator NrdR"/>
    <property type="match status" value="1"/>
</dbReference>
<feature type="zinc finger region" evidence="8">
    <location>
        <begin position="3"/>
        <end position="34"/>
    </location>
</feature>
<organism evidence="10 11">
    <name type="scientific">Desulfuribacillus stibiiarsenatis</name>
    <dbReference type="NCBI Taxonomy" id="1390249"/>
    <lineage>
        <taxon>Bacteria</taxon>
        <taxon>Bacillati</taxon>
        <taxon>Bacillota</taxon>
        <taxon>Desulfuribacillia</taxon>
        <taxon>Desulfuribacillales</taxon>
        <taxon>Desulfuribacillaceae</taxon>
        <taxon>Desulfuribacillus</taxon>
    </lineage>
</organism>
<dbReference type="OrthoDB" id="9807461at2"/>
<dbReference type="InterPro" id="IPR003796">
    <property type="entry name" value="RNR_NrdR-like"/>
</dbReference>
<dbReference type="HAMAP" id="MF_00440">
    <property type="entry name" value="NrdR"/>
    <property type="match status" value="1"/>
</dbReference>
<evidence type="ECO:0000256" key="5">
    <source>
        <dbReference type="ARBA" id="ARBA00023015"/>
    </source>
</evidence>
<gene>
    <name evidence="8" type="primary">nrdR</name>
    <name evidence="10" type="ORF">BHU72_09545</name>
</gene>
<keyword evidence="7 8" id="KW-0804">Transcription</keyword>
<keyword evidence="4 8" id="KW-0067">ATP-binding</keyword>
<keyword evidence="5 8" id="KW-0805">Transcription regulation</keyword>
<evidence type="ECO:0000259" key="9">
    <source>
        <dbReference type="PROSITE" id="PS51161"/>
    </source>
</evidence>
<dbReference type="PROSITE" id="PS51161">
    <property type="entry name" value="ATP_CONE"/>
    <property type="match status" value="1"/>
</dbReference>
<dbReference type="GO" id="GO:0003677">
    <property type="term" value="F:DNA binding"/>
    <property type="evidence" value="ECO:0007669"/>
    <property type="project" value="UniProtKB-KW"/>
</dbReference>
<proteinExistence type="inferred from homology"/>
<evidence type="ECO:0000256" key="6">
    <source>
        <dbReference type="ARBA" id="ARBA00023125"/>
    </source>
</evidence>
<feature type="domain" description="ATP-cone" evidence="9">
    <location>
        <begin position="49"/>
        <end position="139"/>
    </location>
</feature>
<evidence type="ECO:0000256" key="1">
    <source>
        <dbReference type="ARBA" id="ARBA00022491"/>
    </source>
</evidence>
<keyword evidence="3 8" id="KW-0862">Zinc</keyword>
<evidence type="ECO:0000313" key="10">
    <source>
        <dbReference type="EMBL" id="OEH84445.1"/>
    </source>
</evidence>
<dbReference type="Pfam" id="PF22811">
    <property type="entry name" value="Zn_ribbon_NrdR"/>
    <property type="match status" value="1"/>
</dbReference>
<dbReference type="PANTHER" id="PTHR30455:SF2">
    <property type="entry name" value="TRANSCRIPTIONAL REPRESSOR NRDR"/>
    <property type="match status" value="1"/>
</dbReference>
<name>A0A1E5L2R9_9FIRM</name>
<dbReference type="InterPro" id="IPR055173">
    <property type="entry name" value="NrdR-like_N"/>
</dbReference>
<comment type="cofactor">
    <cofactor evidence="8">
        <name>Zn(2+)</name>
        <dbReference type="ChEBI" id="CHEBI:29105"/>
    </cofactor>
    <text evidence="8">Binds 1 zinc ion.</text>
</comment>
<evidence type="ECO:0000256" key="7">
    <source>
        <dbReference type="ARBA" id="ARBA00023163"/>
    </source>
</evidence>
<evidence type="ECO:0000256" key="8">
    <source>
        <dbReference type="HAMAP-Rule" id="MF_00440"/>
    </source>
</evidence>
<comment type="caution">
    <text evidence="10">The sequence shown here is derived from an EMBL/GenBank/DDBJ whole genome shotgun (WGS) entry which is preliminary data.</text>
</comment>
<dbReference type="Proteomes" id="UP000095255">
    <property type="component" value="Unassembled WGS sequence"/>
</dbReference>
<dbReference type="GO" id="GO:0008270">
    <property type="term" value="F:zinc ion binding"/>
    <property type="evidence" value="ECO:0007669"/>
    <property type="project" value="UniProtKB-UniRule"/>
</dbReference>
<dbReference type="Pfam" id="PF03477">
    <property type="entry name" value="ATP-cone"/>
    <property type="match status" value="1"/>
</dbReference>
<reference evidence="10 11" key="1">
    <citation type="submission" date="2016-09" db="EMBL/GenBank/DDBJ databases">
        <title>Desulfuribacillus arsenicus sp. nov., an obligately anaerobic, dissimilatory arsenic- and antimonate-reducing bacterium isolated from anoxic sediments.</title>
        <authorList>
            <person name="Abin C.A."/>
            <person name="Hollibaugh J.T."/>
        </authorList>
    </citation>
    <scope>NUCLEOTIDE SEQUENCE [LARGE SCALE GENOMIC DNA]</scope>
    <source>
        <strain evidence="10 11">MLFW-2</strain>
    </source>
</reference>
<sequence>MRCPFCESMRTRVLDSRPFNDGKQIRRRRECEQCSKRFTSYEIIEQKPIIVVKKDGSREEFDRQKLIRGLLRAGEKRNIPIVTWEDLVDTIEREIQNEMKSEIPSTEVGDRVLEKLKHIDVVAYIRFASVYREFENAAAFMEELKTLI</sequence>
<evidence type="ECO:0000313" key="11">
    <source>
        <dbReference type="Proteomes" id="UP000095255"/>
    </source>
</evidence>
<dbReference type="GO" id="GO:0045892">
    <property type="term" value="P:negative regulation of DNA-templated transcription"/>
    <property type="evidence" value="ECO:0007669"/>
    <property type="project" value="UniProtKB-UniRule"/>
</dbReference>
<keyword evidence="8" id="KW-0863">Zinc-finger</keyword>
<keyword evidence="11" id="KW-1185">Reference proteome</keyword>
<keyword evidence="1 8" id="KW-0678">Repressor</keyword>
<keyword evidence="6 8" id="KW-0238">DNA-binding</keyword>
<dbReference type="InterPro" id="IPR005144">
    <property type="entry name" value="ATP-cone_dom"/>
</dbReference>
<comment type="function">
    <text evidence="8">Negatively regulates transcription of bacterial ribonucleotide reductase nrd genes and operons by binding to NrdR-boxes.</text>
</comment>
<comment type="similarity">
    <text evidence="8">Belongs to the NrdR family.</text>
</comment>
<keyword evidence="8" id="KW-0479">Metal-binding</keyword>
<accession>A0A1E5L2R9</accession>